<dbReference type="RefSeq" id="WP_008465531.1">
    <property type="nucleotide sequence ID" value="NZ_AHBZ03000027.1"/>
</dbReference>
<evidence type="ECO:0000313" key="1">
    <source>
        <dbReference type="EMBL" id="KAF7764686.1"/>
    </source>
</evidence>
<reference evidence="1" key="2">
    <citation type="submission" date="2015-03" db="EMBL/GenBank/DDBJ databases">
        <title>Genome sequence of Pseudoalteromonas citrea.</title>
        <authorList>
            <person name="Xie B.-B."/>
            <person name="Rong J.-C."/>
            <person name="Qin Q.-L."/>
            <person name="Zhang Y.-Z."/>
        </authorList>
    </citation>
    <scope>NUCLEOTIDE SEQUENCE</scope>
    <source>
        <strain evidence="1">DSM 8771</strain>
    </source>
</reference>
<proteinExistence type="predicted"/>
<name>A0AAD4FQ40_9GAMM</name>
<reference evidence="1" key="1">
    <citation type="journal article" date="2012" name="J. Bacteriol.">
        <title>Genome sequences of type strains of seven species of the marine bacterium Pseudoalteromonas.</title>
        <authorList>
            <person name="Xie B.B."/>
            <person name="Shu Y.L."/>
            <person name="Qin Q.L."/>
            <person name="Rong J.C."/>
            <person name="Zhang X.Y."/>
            <person name="Chen X.L."/>
            <person name="Shi M."/>
            <person name="He H.L."/>
            <person name="Zhou B.C."/>
            <person name="Zhang Y.Z."/>
        </authorList>
    </citation>
    <scope>NUCLEOTIDE SEQUENCE</scope>
    <source>
        <strain evidence="1">DSM 8771</strain>
    </source>
</reference>
<sequence length="210" mass="24779">MVFPKQIRFYGKKKATYFNSIQMRKTFRPESSFETSFMLQQEFDDDVFAWAGQAQSFVFNIKGKNTRYTPDVVRKRRTPEGDVIEFIELKPNIFANNESVYTKHQLLSEQFLDLYNRPLSVHTEDDFYKPIKAENLARFYQYRAYDFSRYDLDLAFTHLTDVKCVGDLYEMCSRFNASPAFAPALIAQKKVHIDFEKPFSLDLPLEVKYG</sequence>
<evidence type="ECO:0008006" key="3">
    <source>
        <dbReference type="Google" id="ProtNLM"/>
    </source>
</evidence>
<dbReference type="Proteomes" id="UP000016487">
    <property type="component" value="Unassembled WGS sequence"/>
</dbReference>
<dbReference type="EMBL" id="AHBZ03000027">
    <property type="protein sequence ID" value="KAF7764686.1"/>
    <property type="molecule type" value="Genomic_DNA"/>
</dbReference>
<comment type="caution">
    <text evidence="1">The sequence shown here is derived from an EMBL/GenBank/DDBJ whole genome shotgun (WGS) entry which is preliminary data.</text>
</comment>
<evidence type="ECO:0000313" key="2">
    <source>
        <dbReference type="Proteomes" id="UP000016487"/>
    </source>
</evidence>
<gene>
    <name evidence="1" type="ORF">PCIT_b0733</name>
</gene>
<accession>A0AAD4FQ40</accession>
<dbReference type="AlphaFoldDB" id="A0AAD4FQ40"/>
<protein>
    <recommendedName>
        <fullName evidence="3">TnsA endonuclease N-terminal domain-containing protein</fullName>
    </recommendedName>
</protein>
<organism evidence="1 2">
    <name type="scientific">Pseudoalteromonas citrea</name>
    <dbReference type="NCBI Taxonomy" id="43655"/>
    <lineage>
        <taxon>Bacteria</taxon>
        <taxon>Pseudomonadati</taxon>
        <taxon>Pseudomonadota</taxon>
        <taxon>Gammaproteobacteria</taxon>
        <taxon>Alteromonadales</taxon>
        <taxon>Pseudoalteromonadaceae</taxon>
        <taxon>Pseudoalteromonas</taxon>
    </lineage>
</organism>